<dbReference type="EMBL" id="PPFX01000040">
    <property type="protein sequence ID" value="PNU19102.1"/>
    <property type="molecule type" value="Genomic_DNA"/>
</dbReference>
<dbReference type="RefSeq" id="WP_103116405.1">
    <property type="nucleotide sequence ID" value="NZ_PPFX01000040.1"/>
</dbReference>
<dbReference type="OrthoDB" id="9841972at2"/>
<evidence type="ECO:0000313" key="1">
    <source>
        <dbReference type="EMBL" id="PNU19102.1"/>
    </source>
</evidence>
<reference evidence="1 2" key="1">
    <citation type="journal article" date="2018" name="Genome Announc.">
        <title>Genome Sequence of Geothermobacter sp. HR-1 Iron Reducer from the Loihi Seamount.</title>
        <authorList>
            <person name="Smith H."/>
            <person name="Abuyen K."/>
            <person name="Tremblay J."/>
            <person name="Savalia P."/>
            <person name="Perez-Rodriguez I."/>
            <person name="Emerson D."/>
            <person name="Tully B."/>
            <person name="Amend J."/>
        </authorList>
    </citation>
    <scope>NUCLEOTIDE SEQUENCE [LARGE SCALE GENOMIC DNA]</scope>
    <source>
        <strain evidence="1 2">HR-1</strain>
    </source>
</reference>
<accession>A0A2K2H720</accession>
<proteinExistence type="predicted"/>
<name>A0A2K2H720_9BACT</name>
<comment type="caution">
    <text evidence="1">The sequence shown here is derived from an EMBL/GenBank/DDBJ whole genome shotgun (WGS) entry which is preliminary data.</text>
</comment>
<sequence length="105" mass="11566">MAPSAAILVWGPGTLQTLLPTTGDFYHCRTSAELMLRLKQQEWQLVLLAGVEEATMAALSRAIRAVRPQLRIIELRPTATSAQRLKLPALNRNRLFHAPLGKAPA</sequence>
<evidence type="ECO:0000313" key="2">
    <source>
        <dbReference type="Proteomes" id="UP000236340"/>
    </source>
</evidence>
<organism evidence="1 2">
    <name type="scientific">Geothermobacter hydrogeniphilus</name>
    <dbReference type="NCBI Taxonomy" id="1969733"/>
    <lineage>
        <taxon>Bacteria</taxon>
        <taxon>Pseudomonadati</taxon>
        <taxon>Thermodesulfobacteriota</taxon>
        <taxon>Desulfuromonadia</taxon>
        <taxon>Desulfuromonadales</taxon>
        <taxon>Geothermobacteraceae</taxon>
        <taxon>Geothermobacter</taxon>
    </lineage>
</organism>
<dbReference type="AlphaFoldDB" id="A0A2K2H720"/>
<dbReference type="Proteomes" id="UP000236340">
    <property type="component" value="Unassembled WGS sequence"/>
</dbReference>
<protein>
    <submittedName>
        <fullName evidence="1">Uncharacterized protein</fullName>
    </submittedName>
</protein>
<gene>
    <name evidence="1" type="ORF">C2E25_14295</name>
</gene>